<keyword evidence="3" id="KW-1185">Reference proteome</keyword>
<gene>
    <name evidence="2" type="ORF">G7071_01230</name>
</gene>
<evidence type="ECO:0000256" key="1">
    <source>
        <dbReference type="SAM" id="MobiDB-lite"/>
    </source>
</evidence>
<accession>A0A6G7YBI4</accession>
<reference evidence="2 3" key="1">
    <citation type="submission" date="2020-03" db="EMBL/GenBank/DDBJ databases">
        <title>Nocardioides sp. nov., isolated from fish.</title>
        <authorList>
            <person name="Hyun D.-W."/>
            <person name="Bae J.-W."/>
        </authorList>
    </citation>
    <scope>NUCLEOTIDE SEQUENCE [LARGE SCALE GENOMIC DNA]</scope>
    <source>
        <strain evidence="2 3">HDW12A</strain>
    </source>
</reference>
<feature type="compositionally biased region" description="Polar residues" evidence="1">
    <location>
        <begin position="68"/>
        <end position="77"/>
    </location>
</feature>
<organism evidence="2 3">
    <name type="scientific">Nocardioides piscis</name>
    <dbReference type="NCBI Taxonomy" id="2714938"/>
    <lineage>
        <taxon>Bacteria</taxon>
        <taxon>Bacillati</taxon>
        <taxon>Actinomycetota</taxon>
        <taxon>Actinomycetes</taxon>
        <taxon>Propionibacteriales</taxon>
        <taxon>Nocardioidaceae</taxon>
        <taxon>Nocardioides</taxon>
    </lineage>
</organism>
<dbReference type="EMBL" id="CP049866">
    <property type="protein sequence ID" value="QIK74264.1"/>
    <property type="molecule type" value="Genomic_DNA"/>
</dbReference>
<dbReference type="Proteomes" id="UP000502035">
    <property type="component" value="Chromosome"/>
</dbReference>
<evidence type="ECO:0000313" key="2">
    <source>
        <dbReference type="EMBL" id="QIK74264.1"/>
    </source>
</evidence>
<name>A0A6G7YBI4_9ACTN</name>
<proteinExistence type="predicted"/>
<sequence>MTQVTVPSVQGLVGDRPQVPIGRAAPHSWAFDVPGATPTQQPVAPPLCRRHRQRVGALHHSKGGATVHPTTNAAAGA</sequence>
<evidence type="ECO:0000313" key="3">
    <source>
        <dbReference type="Proteomes" id="UP000502035"/>
    </source>
</evidence>
<dbReference type="AlphaFoldDB" id="A0A6G7YBI4"/>
<dbReference type="RefSeq" id="WP_166313932.1">
    <property type="nucleotide sequence ID" value="NZ_CP049866.1"/>
</dbReference>
<dbReference type="KEGG" id="npi:G7071_01230"/>
<protein>
    <submittedName>
        <fullName evidence="2">Uncharacterized protein</fullName>
    </submittedName>
</protein>
<feature type="region of interest" description="Disordered" evidence="1">
    <location>
        <begin position="55"/>
        <end position="77"/>
    </location>
</feature>